<dbReference type="SUPFAM" id="SSF50405">
    <property type="entry name" value="Actin-crosslinking proteins"/>
    <property type="match status" value="1"/>
</dbReference>
<evidence type="ECO:0000256" key="2">
    <source>
        <dbReference type="ARBA" id="ARBA00010878"/>
    </source>
</evidence>
<dbReference type="InterPro" id="IPR010414">
    <property type="entry name" value="FRG1"/>
</dbReference>
<comment type="subcellular location">
    <subcellularLocation>
        <location evidence="1">Nucleus</location>
        <location evidence="1">Nucleolus</location>
    </subcellularLocation>
</comment>
<dbReference type="AlphaFoldDB" id="A0A6A6TS05"/>
<comment type="similarity">
    <text evidence="2">Belongs to the FRG1 family.</text>
</comment>
<dbReference type="GO" id="GO:0051015">
    <property type="term" value="F:actin filament binding"/>
    <property type="evidence" value="ECO:0007669"/>
    <property type="project" value="TreeGrafter"/>
</dbReference>
<evidence type="ECO:0000256" key="3">
    <source>
        <dbReference type="ARBA" id="ARBA00023242"/>
    </source>
</evidence>
<gene>
    <name evidence="5" type="ORF">K491DRAFT_700349</name>
</gene>
<dbReference type="PANTHER" id="PTHR12928:SF0">
    <property type="entry name" value="FSHD REGION GENE 1"/>
    <property type="match status" value="1"/>
</dbReference>
<protein>
    <submittedName>
        <fullName evidence="5">Actin-crosslinking protein</fullName>
    </submittedName>
</protein>
<dbReference type="Pfam" id="PF06229">
    <property type="entry name" value="FRG1"/>
    <property type="match status" value="1"/>
</dbReference>
<evidence type="ECO:0000313" key="6">
    <source>
        <dbReference type="Proteomes" id="UP000799324"/>
    </source>
</evidence>
<dbReference type="GO" id="GO:0071013">
    <property type="term" value="C:catalytic step 2 spliceosome"/>
    <property type="evidence" value="ECO:0007669"/>
    <property type="project" value="TreeGrafter"/>
</dbReference>
<proteinExistence type="inferred from homology"/>
<keyword evidence="3" id="KW-0539">Nucleus</keyword>
<evidence type="ECO:0000256" key="1">
    <source>
        <dbReference type="ARBA" id="ARBA00004604"/>
    </source>
</evidence>
<evidence type="ECO:0000313" key="5">
    <source>
        <dbReference type="EMBL" id="KAF2662592.1"/>
    </source>
</evidence>
<organism evidence="5 6">
    <name type="scientific">Lophiostoma macrostomum CBS 122681</name>
    <dbReference type="NCBI Taxonomy" id="1314788"/>
    <lineage>
        <taxon>Eukaryota</taxon>
        <taxon>Fungi</taxon>
        <taxon>Dikarya</taxon>
        <taxon>Ascomycota</taxon>
        <taxon>Pezizomycotina</taxon>
        <taxon>Dothideomycetes</taxon>
        <taxon>Pleosporomycetidae</taxon>
        <taxon>Pleosporales</taxon>
        <taxon>Lophiostomataceae</taxon>
        <taxon>Lophiostoma</taxon>
    </lineage>
</organism>
<dbReference type="EMBL" id="MU004289">
    <property type="protein sequence ID" value="KAF2662592.1"/>
    <property type="molecule type" value="Genomic_DNA"/>
</dbReference>
<evidence type="ECO:0000256" key="4">
    <source>
        <dbReference type="SAM" id="MobiDB-lite"/>
    </source>
</evidence>
<dbReference type="InterPro" id="IPR008999">
    <property type="entry name" value="Actin-crosslinking"/>
</dbReference>
<dbReference type="Proteomes" id="UP000799324">
    <property type="component" value="Unassembled WGS sequence"/>
</dbReference>
<dbReference type="CDD" id="cd23339">
    <property type="entry name" value="beta-trefoil_FSCN_fungal_FRG1-like"/>
    <property type="match status" value="1"/>
</dbReference>
<accession>A0A6A6TS05</accession>
<name>A0A6A6TS05_9PLEO</name>
<sequence length="269" mass="29594">MPTPLHFKGDKKLKKRKRVAEVDNVEEKYSDSKALATTANNSAATDDDSWVNADAPSDISGPVVIVLPSEPATCLACDANGKVFSSAIENFVDGDPATAEPHDVRQVWVANRAAGTEGISLKGHHGRYLRCDKYGILSANSTAISPEESFLCIPIPDNPSTFGVQTQRDKFLTVDESGKGAPEVRGDAESISFNTTFRIRMQARFKPKLRASKEEKAHAKISRKELEDIIGRKLEDDEVRKLKKARREGNFHETALDLKVKSSHDKFAS</sequence>
<dbReference type="Gene3D" id="2.80.10.50">
    <property type="match status" value="1"/>
</dbReference>
<feature type="compositionally biased region" description="Basic residues" evidence="4">
    <location>
        <begin position="9"/>
        <end position="18"/>
    </location>
</feature>
<feature type="compositionally biased region" description="Basic and acidic residues" evidence="4">
    <location>
        <begin position="19"/>
        <end position="31"/>
    </location>
</feature>
<reference evidence="5" key="1">
    <citation type="journal article" date="2020" name="Stud. Mycol.">
        <title>101 Dothideomycetes genomes: a test case for predicting lifestyles and emergence of pathogens.</title>
        <authorList>
            <person name="Haridas S."/>
            <person name="Albert R."/>
            <person name="Binder M."/>
            <person name="Bloem J."/>
            <person name="Labutti K."/>
            <person name="Salamov A."/>
            <person name="Andreopoulos B."/>
            <person name="Baker S."/>
            <person name="Barry K."/>
            <person name="Bills G."/>
            <person name="Bluhm B."/>
            <person name="Cannon C."/>
            <person name="Castanera R."/>
            <person name="Culley D."/>
            <person name="Daum C."/>
            <person name="Ezra D."/>
            <person name="Gonzalez J."/>
            <person name="Henrissat B."/>
            <person name="Kuo A."/>
            <person name="Liang C."/>
            <person name="Lipzen A."/>
            <person name="Lutzoni F."/>
            <person name="Magnuson J."/>
            <person name="Mondo S."/>
            <person name="Nolan M."/>
            <person name="Ohm R."/>
            <person name="Pangilinan J."/>
            <person name="Park H.-J."/>
            <person name="Ramirez L."/>
            <person name="Alfaro M."/>
            <person name="Sun H."/>
            <person name="Tritt A."/>
            <person name="Yoshinaga Y."/>
            <person name="Zwiers L.-H."/>
            <person name="Turgeon B."/>
            <person name="Goodwin S."/>
            <person name="Spatafora J."/>
            <person name="Crous P."/>
            <person name="Grigoriev I."/>
        </authorList>
    </citation>
    <scope>NUCLEOTIDE SEQUENCE</scope>
    <source>
        <strain evidence="5">CBS 122681</strain>
    </source>
</reference>
<dbReference type="OrthoDB" id="5539371at2759"/>
<feature type="region of interest" description="Disordered" evidence="4">
    <location>
        <begin position="1"/>
        <end position="49"/>
    </location>
</feature>
<keyword evidence="6" id="KW-1185">Reference proteome</keyword>
<dbReference type="GO" id="GO:0005730">
    <property type="term" value="C:nucleolus"/>
    <property type="evidence" value="ECO:0007669"/>
    <property type="project" value="UniProtKB-SubCell"/>
</dbReference>
<dbReference type="PANTHER" id="PTHR12928">
    <property type="entry name" value="FRG1 PROTEIN"/>
    <property type="match status" value="1"/>
</dbReference>